<dbReference type="Pfam" id="PF09983">
    <property type="entry name" value="JetD_C"/>
    <property type="match status" value="1"/>
</dbReference>
<dbReference type="STRING" id="418495.SAMN05216215_101256"/>
<dbReference type="InterPro" id="IPR024537">
    <property type="entry name" value="DUF3322"/>
</dbReference>
<accession>A0A1H3CJV1</accession>
<feature type="domain" description="Wadjet protein JetD C-terminal" evidence="1">
    <location>
        <begin position="213"/>
        <end position="382"/>
    </location>
</feature>
<reference evidence="4" key="1">
    <citation type="submission" date="2016-10" db="EMBL/GenBank/DDBJ databases">
        <authorList>
            <person name="Varghese N."/>
            <person name="Submissions S."/>
        </authorList>
    </citation>
    <scope>NUCLEOTIDE SEQUENCE [LARGE SCALE GENOMIC DNA]</scope>
    <source>
        <strain evidence="4">CGMCC 4.3530</strain>
    </source>
</reference>
<dbReference type="InterPro" id="IPR024534">
    <property type="entry name" value="JetD_C"/>
</dbReference>
<feature type="domain" description="DUF3322" evidence="2">
    <location>
        <begin position="9"/>
        <end position="189"/>
    </location>
</feature>
<name>A0A1H3CJV1_9PSEU</name>
<proteinExistence type="predicted"/>
<protein>
    <recommendedName>
        <fullName evidence="5">Wadjet protein JetD C-terminal domain-containing protein</fullName>
    </recommendedName>
</protein>
<gene>
    <name evidence="3" type="ORF">SAMN05216215_101256</name>
</gene>
<keyword evidence="4" id="KW-1185">Reference proteome</keyword>
<evidence type="ECO:0008006" key="5">
    <source>
        <dbReference type="Google" id="ProtNLM"/>
    </source>
</evidence>
<dbReference type="EMBL" id="FNOK01000012">
    <property type="protein sequence ID" value="SDX54375.1"/>
    <property type="molecule type" value="Genomic_DNA"/>
</dbReference>
<evidence type="ECO:0000259" key="1">
    <source>
        <dbReference type="Pfam" id="PF09983"/>
    </source>
</evidence>
<dbReference type="PIRSF" id="PIRSF028408">
    <property type="entry name" value="UCP028408"/>
    <property type="match status" value="1"/>
</dbReference>
<sequence length="387" mass="43947">MAATGWTAPGDVMGKLRRRWDRGEFLSQLARGARWEPLAIGLRGPTAKDTSAHLDHARAWVEQWHRARHLRVEMRTVGGRVAGTNEIPGRVWVDSYEQLWAALGVEPDVQTFVALLDATRLSAPDLADWMSAKPMEVLRHKGEWARLVDTVLWIEAYARPDMYLRQIDVPGVDTKFIERYRTILAALLDCRLGEHRVDRTRSPSDFAGRYLFRKKPAYVRFRHLSDGPGFSELAVRVTELADMPPTARTVFVVENETTYLAFPPVENAIVIFGEGYAASRLQPLQWLADRNLVYWGDIDTHGFAILNKVRRTFEGARSMLMDRATLLAHEGQWVDEPSPTSDHLEALLPDEASLYTDLVEGVLGSSVRLEQERIAYSVIQQATRQHH</sequence>
<dbReference type="Pfam" id="PF11795">
    <property type="entry name" value="DUF3322"/>
    <property type="match status" value="1"/>
</dbReference>
<evidence type="ECO:0000313" key="4">
    <source>
        <dbReference type="Proteomes" id="UP000199529"/>
    </source>
</evidence>
<dbReference type="AlphaFoldDB" id="A0A1H3CJV1"/>
<organism evidence="3 4">
    <name type="scientific">Saccharopolyspora shandongensis</name>
    <dbReference type="NCBI Taxonomy" id="418495"/>
    <lineage>
        <taxon>Bacteria</taxon>
        <taxon>Bacillati</taxon>
        <taxon>Actinomycetota</taxon>
        <taxon>Actinomycetes</taxon>
        <taxon>Pseudonocardiales</taxon>
        <taxon>Pseudonocardiaceae</taxon>
        <taxon>Saccharopolyspora</taxon>
    </lineage>
</organism>
<evidence type="ECO:0000313" key="3">
    <source>
        <dbReference type="EMBL" id="SDX54375.1"/>
    </source>
</evidence>
<dbReference type="InterPro" id="IPR014544">
    <property type="entry name" value="UCP028408"/>
</dbReference>
<evidence type="ECO:0000259" key="2">
    <source>
        <dbReference type="Pfam" id="PF11795"/>
    </source>
</evidence>
<dbReference type="Proteomes" id="UP000199529">
    <property type="component" value="Unassembled WGS sequence"/>
</dbReference>